<gene>
    <name evidence="1" type="ORF">K3G42_014290</name>
</gene>
<evidence type="ECO:0000313" key="1">
    <source>
        <dbReference type="EMBL" id="KAH8013237.1"/>
    </source>
</evidence>
<reference evidence="1" key="1">
    <citation type="submission" date="2021-08" db="EMBL/GenBank/DDBJ databases">
        <title>The first chromosome-level gecko genome reveals the dynamic sex chromosomes of Neotropical dwarf geckos (Sphaerodactylidae: Sphaerodactylus).</title>
        <authorList>
            <person name="Pinto B.J."/>
            <person name="Keating S.E."/>
            <person name="Gamble T."/>
        </authorList>
    </citation>
    <scope>NUCLEOTIDE SEQUENCE</scope>
    <source>
        <strain evidence="1">TG3544</strain>
    </source>
</reference>
<dbReference type="Proteomes" id="UP000827872">
    <property type="component" value="Linkage Group LG02"/>
</dbReference>
<proteinExistence type="predicted"/>
<keyword evidence="2" id="KW-1185">Reference proteome</keyword>
<accession>A0ACB8G176</accession>
<name>A0ACB8G176_9SAUR</name>
<comment type="caution">
    <text evidence="1">The sequence shown here is derived from an EMBL/GenBank/DDBJ whole genome shotgun (WGS) entry which is preliminary data.</text>
</comment>
<evidence type="ECO:0000313" key="2">
    <source>
        <dbReference type="Proteomes" id="UP000827872"/>
    </source>
</evidence>
<dbReference type="EMBL" id="CM037615">
    <property type="protein sequence ID" value="KAH8013237.1"/>
    <property type="molecule type" value="Genomic_DNA"/>
</dbReference>
<protein>
    <submittedName>
        <fullName evidence="1">Uncharacterized protein</fullName>
    </submittedName>
</protein>
<sequence>MRRARVYSRVDSPLADGSRSAAGVGGWYSGMLPRDDKPGNASTDFTALKCRRVFCELRRCLRPWRSVEDTVSGNTGSGTQHDFSDISRKESRKFLLQTGATEVLTYEKELKSDKQVSSRPEFPTGACAAISFERDELGNVFWGLKEEFHRIRTLARTQTDQLSKFKLRREPVTEISFSKPIQCTDEHADDLCNPWVKKDLNRDLVPQFPSITPRGIGPDEEENSVESLSKLNVKFPPTDSDSTFLQSTPDTLPVPCAVGPECLLPDPQFDRELGDPAVNFSEATCHLFEERAAVPFTAAGHNLLAVNKIKPPTHTNELLQSPLDKALGFTAPFLNNFEAFSSLEANEGTVGAPQQPLWKPYHAEDNDLSTVASADPELDQPGVCEFCQKVFPPSLTSSEDFLRHLNSHFDKKT</sequence>
<organism evidence="1 2">
    <name type="scientific">Sphaerodactylus townsendi</name>
    <dbReference type="NCBI Taxonomy" id="933632"/>
    <lineage>
        <taxon>Eukaryota</taxon>
        <taxon>Metazoa</taxon>
        <taxon>Chordata</taxon>
        <taxon>Craniata</taxon>
        <taxon>Vertebrata</taxon>
        <taxon>Euteleostomi</taxon>
        <taxon>Lepidosauria</taxon>
        <taxon>Squamata</taxon>
        <taxon>Bifurcata</taxon>
        <taxon>Gekkota</taxon>
        <taxon>Sphaerodactylidae</taxon>
        <taxon>Sphaerodactylus</taxon>
    </lineage>
</organism>